<name>A0A7X5X2V0_STRMQ</name>
<evidence type="ECO:0000313" key="3">
    <source>
        <dbReference type="Proteomes" id="UP000536624"/>
    </source>
</evidence>
<organism evidence="2 3">
    <name type="scientific">Streptomyces malaysiensis</name>
    <dbReference type="NCBI Taxonomy" id="92644"/>
    <lineage>
        <taxon>Bacteria</taxon>
        <taxon>Bacillati</taxon>
        <taxon>Actinomycetota</taxon>
        <taxon>Actinomycetes</taxon>
        <taxon>Kitasatosporales</taxon>
        <taxon>Streptomycetaceae</taxon>
        <taxon>Streptomyces</taxon>
        <taxon>Streptomyces violaceusniger group</taxon>
    </lineage>
</organism>
<gene>
    <name evidence="2" type="ORF">SMALB_3597</name>
</gene>
<proteinExistence type="predicted"/>
<accession>A0A7X5X2V0</accession>
<dbReference type="EMBL" id="JAALLH010000001">
    <property type="protein sequence ID" value="NIY65593.1"/>
    <property type="molecule type" value="Genomic_DNA"/>
</dbReference>
<reference evidence="2 3" key="1">
    <citation type="submission" date="2020-02" db="EMBL/GenBank/DDBJ databases">
        <title>Streptomyces malaysiensis DSM14702 (JHCC583434, PFL_A843) Genome sequencing and assembly.</title>
        <authorList>
            <person name="Samborskyy M."/>
        </authorList>
    </citation>
    <scope>NUCLEOTIDE SEQUENCE [LARGE SCALE GENOMIC DNA]</scope>
    <source>
        <strain evidence="2 3">DSM 14702</strain>
    </source>
</reference>
<protein>
    <submittedName>
        <fullName evidence="2">Uncharacterized protein</fullName>
    </submittedName>
</protein>
<feature type="compositionally biased region" description="Basic and acidic residues" evidence="1">
    <location>
        <begin position="167"/>
        <end position="176"/>
    </location>
</feature>
<feature type="region of interest" description="Disordered" evidence="1">
    <location>
        <begin position="167"/>
        <end position="189"/>
    </location>
</feature>
<comment type="caution">
    <text evidence="2">The sequence shown here is derived from an EMBL/GenBank/DDBJ whole genome shotgun (WGS) entry which is preliminary data.</text>
</comment>
<evidence type="ECO:0000313" key="2">
    <source>
        <dbReference type="EMBL" id="NIY65593.1"/>
    </source>
</evidence>
<evidence type="ECO:0000256" key="1">
    <source>
        <dbReference type="SAM" id="MobiDB-lite"/>
    </source>
</evidence>
<feature type="compositionally biased region" description="Pro residues" evidence="1">
    <location>
        <begin position="177"/>
        <end position="189"/>
    </location>
</feature>
<sequence length="189" mass="20654">MKPDIQRELIPRGDALRLIGTLNAMKATFSDSAQKWQLLDESGHVPAEPSFTELFQHATGAQDLSRDVLRLSAEFAASPHSANRAGRATLAHLATASTMSAHAASHFAETAQTALGLPGSSSPTDQHYLNNRMVIDHATARAYLRHTSESLRDAAKELHSHLDLHRFFPAPSHRESPVPPPPRPSGRHR</sequence>
<dbReference type="Proteomes" id="UP000536624">
    <property type="component" value="Unassembled WGS sequence"/>
</dbReference>
<dbReference type="AlphaFoldDB" id="A0A7X5X2V0"/>
<dbReference type="RefSeq" id="WP_208973047.1">
    <property type="nucleotide sequence ID" value="NZ_JAALLH010000001.1"/>
</dbReference>